<protein>
    <submittedName>
        <fullName evidence="1">Uncharacterized protein</fullName>
    </submittedName>
</protein>
<evidence type="ECO:0000313" key="1">
    <source>
        <dbReference type="EMBL" id="CAB9513744.1"/>
    </source>
</evidence>
<proteinExistence type="predicted"/>
<reference evidence="1" key="1">
    <citation type="submission" date="2020-06" db="EMBL/GenBank/DDBJ databases">
        <authorList>
            <consortium name="Plant Systems Biology data submission"/>
        </authorList>
    </citation>
    <scope>NUCLEOTIDE SEQUENCE</scope>
    <source>
        <strain evidence="1">D6</strain>
    </source>
</reference>
<dbReference type="AlphaFoldDB" id="A0A9N8E4H3"/>
<gene>
    <name evidence="1" type="ORF">SEMRO_609_G175080.1</name>
</gene>
<dbReference type="EMBL" id="CAICTM010000608">
    <property type="protein sequence ID" value="CAB9513744.1"/>
    <property type="molecule type" value="Genomic_DNA"/>
</dbReference>
<comment type="caution">
    <text evidence="1">The sequence shown here is derived from an EMBL/GenBank/DDBJ whole genome shotgun (WGS) entry which is preliminary data.</text>
</comment>
<accession>A0A9N8E4H3</accession>
<sequence>MRMNPSARLLKFLKQPAQIANALDWKKQTKTIASLHIGRHHIGVAIAHHPSLGEDVSILHPVNLDLVTRTETNRSAVDPASVDRLERICHKHNVGGFLVCWPLQKEGRAGASCGKVLHTLESLVEDTDSVFTPSRPICLWVGGEGEDSAEAAATREAYEEDEWGRAAAYSRCCYDKTIYLASKENYCFLKGSSEFAAVTSDAFARQFWPDEFETEQEGHSIIEPVRHGKSYETVKELLKSSMDEELPSYRYA</sequence>
<keyword evidence="2" id="KW-1185">Reference proteome</keyword>
<dbReference type="Proteomes" id="UP001153069">
    <property type="component" value="Unassembled WGS sequence"/>
</dbReference>
<evidence type="ECO:0000313" key="2">
    <source>
        <dbReference type="Proteomes" id="UP001153069"/>
    </source>
</evidence>
<name>A0A9N8E4H3_9STRA</name>
<organism evidence="1 2">
    <name type="scientific">Seminavis robusta</name>
    <dbReference type="NCBI Taxonomy" id="568900"/>
    <lineage>
        <taxon>Eukaryota</taxon>
        <taxon>Sar</taxon>
        <taxon>Stramenopiles</taxon>
        <taxon>Ochrophyta</taxon>
        <taxon>Bacillariophyta</taxon>
        <taxon>Bacillariophyceae</taxon>
        <taxon>Bacillariophycidae</taxon>
        <taxon>Naviculales</taxon>
        <taxon>Naviculaceae</taxon>
        <taxon>Seminavis</taxon>
    </lineage>
</organism>